<dbReference type="PANTHER" id="PTHR42885:SF1">
    <property type="entry name" value="THREONINE-PHOSPHATE DECARBOXYLASE"/>
    <property type="match status" value="1"/>
</dbReference>
<dbReference type="GO" id="GO:0030170">
    <property type="term" value="F:pyridoxal phosphate binding"/>
    <property type="evidence" value="ECO:0007669"/>
    <property type="project" value="InterPro"/>
</dbReference>
<evidence type="ECO:0000256" key="4">
    <source>
        <dbReference type="ARBA" id="ARBA00012285"/>
    </source>
</evidence>
<evidence type="ECO:0000256" key="2">
    <source>
        <dbReference type="ARBA" id="ARBA00003444"/>
    </source>
</evidence>
<dbReference type="InterPro" id="IPR015424">
    <property type="entry name" value="PyrdxlP-dep_Trfase"/>
</dbReference>
<dbReference type="InterPro" id="IPR015422">
    <property type="entry name" value="PyrdxlP-dep_Trfase_small"/>
</dbReference>
<dbReference type="InterPro" id="IPR005860">
    <property type="entry name" value="CobD"/>
</dbReference>
<sequence>MAKLERFGHGGDLLTAAEMFGCQRDFVDFSSNINPFGPPSVVMETMEKVLREPGLPAIAVYPDPDLRLLRKKLARLHRVSEEMVLPGNGAAELIDLLVAALKPKRVGVVEPAFSEYRLAAQKREIPVQSVITGWEQDFLPKTEEMETLIRDVELLFLGRPNNPSGHFITEGQLEELALLAERFGTILAIDEAFIDFVDQGETRSFISRLSRFPHVAVLRSLTKMFALPGLRLGYAVAGENLIRRMKRMQVCWSVSGLADRIGCAVADPDFYHGYVDEVRRRLVAERKFLCQALRRFASLEVYPGEANYLLIRTIRGRTSEQLQQQLGKRGILIRDCSMYPGLDERYFRIAVKKREDNQVLVQALGELLQEG</sequence>
<evidence type="ECO:0000256" key="9">
    <source>
        <dbReference type="ARBA" id="ARBA00048531"/>
    </source>
</evidence>
<protein>
    <recommendedName>
        <fullName evidence="4">threonine-phosphate decarboxylase</fullName>
        <ecNumber evidence="4">4.1.1.81</ecNumber>
    </recommendedName>
    <alternativeName>
        <fullName evidence="8">L-threonine-O-3-phosphate decarboxylase</fullName>
    </alternativeName>
</protein>
<evidence type="ECO:0000313" key="12">
    <source>
        <dbReference type="Proteomes" id="UP000530514"/>
    </source>
</evidence>
<evidence type="ECO:0000256" key="3">
    <source>
        <dbReference type="ARBA" id="ARBA00004953"/>
    </source>
</evidence>
<comment type="pathway">
    <text evidence="3">Cofactor biosynthesis; adenosylcobalamin biosynthesis.</text>
</comment>
<evidence type="ECO:0000256" key="5">
    <source>
        <dbReference type="ARBA" id="ARBA00022573"/>
    </source>
</evidence>
<dbReference type="RefSeq" id="WP_033099104.1">
    <property type="nucleotide sequence ID" value="NZ_JACEIP010000019.1"/>
</dbReference>
<dbReference type="EC" id="4.1.1.81" evidence="4"/>
<dbReference type="Pfam" id="PF00155">
    <property type="entry name" value="Aminotran_1_2"/>
    <property type="match status" value="1"/>
</dbReference>
<comment type="caution">
    <text evidence="11">The sequence shown here is derived from an EMBL/GenBank/DDBJ whole genome shotgun (WGS) entry which is preliminary data.</text>
</comment>
<dbReference type="InterPro" id="IPR004839">
    <property type="entry name" value="Aminotransferase_I/II_large"/>
</dbReference>
<organism evidence="11 12">
    <name type="scientific">Thermoactinomyces daqus</name>
    <dbReference type="NCBI Taxonomy" id="1329516"/>
    <lineage>
        <taxon>Bacteria</taxon>
        <taxon>Bacillati</taxon>
        <taxon>Bacillota</taxon>
        <taxon>Bacilli</taxon>
        <taxon>Bacillales</taxon>
        <taxon>Thermoactinomycetaceae</taxon>
        <taxon>Thermoactinomyces</taxon>
    </lineage>
</organism>
<dbReference type="Gene3D" id="3.90.1150.10">
    <property type="entry name" value="Aspartate Aminotransferase, domain 1"/>
    <property type="match status" value="1"/>
</dbReference>
<evidence type="ECO:0000256" key="1">
    <source>
        <dbReference type="ARBA" id="ARBA00001933"/>
    </source>
</evidence>
<keyword evidence="6" id="KW-0663">Pyridoxal phosphate</keyword>
<dbReference type="PANTHER" id="PTHR42885">
    <property type="entry name" value="HISTIDINOL-PHOSPHATE AMINOTRANSFERASE-RELATED"/>
    <property type="match status" value="1"/>
</dbReference>
<reference evidence="11 12" key="1">
    <citation type="submission" date="2020-07" db="EMBL/GenBank/DDBJ databases">
        <authorList>
            <person name="Feng H."/>
        </authorList>
    </citation>
    <scope>NUCLEOTIDE SEQUENCE [LARGE SCALE GENOMIC DNA]</scope>
    <source>
        <strain evidence="12">s-11</strain>
    </source>
</reference>
<evidence type="ECO:0000313" key="11">
    <source>
        <dbReference type="EMBL" id="MBA4543645.1"/>
    </source>
</evidence>
<keyword evidence="12" id="KW-1185">Reference proteome</keyword>
<comment type="function">
    <text evidence="2">Decarboxylates L-threonine-O-3-phosphate to yield (R)-1-amino-2-propanol O-2-phosphate, the precursor for the linkage between the nucleotide loop and the corrin ring in cobalamin.</text>
</comment>
<proteinExistence type="predicted"/>
<comment type="catalytic activity">
    <reaction evidence="9">
        <text>O-phospho-L-threonine + H(+) = (R)-1-aminopropan-2-yl phosphate + CO2</text>
        <dbReference type="Rhea" id="RHEA:11492"/>
        <dbReference type="ChEBI" id="CHEBI:15378"/>
        <dbReference type="ChEBI" id="CHEBI:16526"/>
        <dbReference type="ChEBI" id="CHEBI:58563"/>
        <dbReference type="ChEBI" id="CHEBI:58675"/>
        <dbReference type="EC" id="4.1.1.81"/>
    </reaction>
</comment>
<dbReference type="OrthoDB" id="9813612at2"/>
<dbReference type="SUPFAM" id="SSF53383">
    <property type="entry name" value="PLP-dependent transferases"/>
    <property type="match status" value="1"/>
</dbReference>
<evidence type="ECO:0000256" key="7">
    <source>
        <dbReference type="ARBA" id="ARBA00023239"/>
    </source>
</evidence>
<keyword evidence="5" id="KW-0169">Cobalamin biosynthesis</keyword>
<dbReference type="CDD" id="cd00609">
    <property type="entry name" value="AAT_like"/>
    <property type="match status" value="1"/>
</dbReference>
<evidence type="ECO:0000256" key="6">
    <source>
        <dbReference type="ARBA" id="ARBA00022898"/>
    </source>
</evidence>
<dbReference type="Proteomes" id="UP000530514">
    <property type="component" value="Unassembled WGS sequence"/>
</dbReference>
<dbReference type="InterPro" id="IPR015421">
    <property type="entry name" value="PyrdxlP-dep_Trfase_major"/>
</dbReference>
<name>A0A7W2AIV1_9BACL</name>
<dbReference type="PROSITE" id="PS00105">
    <property type="entry name" value="AA_TRANSFER_CLASS_1"/>
    <property type="match status" value="1"/>
</dbReference>
<comment type="cofactor">
    <cofactor evidence="1">
        <name>pyridoxal 5'-phosphate</name>
        <dbReference type="ChEBI" id="CHEBI:597326"/>
    </cofactor>
</comment>
<dbReference type="EMBL" id="JACEIP010000019">
    <property type="protein sequence ID" value="MBA4543645.1"/>
    <property type="molecule type" value="Genomic_DNA"/>
</dbReference>
<keyword evidence="7 11" id="KW-0456">Lyase</keyword>
<accession>A0A7W2AIV1</accession>
<dbReference type="UniPathway" id="UPA00148"/>
<evidence type="ECO:0000259" key="10">
    <source>
        <dbReference type="Pfam" id="PF00155"/>
    </source>
</evidence>
<dbReference type="NCBIfam" id="TIGR01140">
    <property type="entry name" value="L_thr_O3P_dcar"/>
    <property type="match status" value="1"/>
</dbReference>
<gene>
    <name evidence="11" type="ORF">H1164_12175</name>
</gene>
<dbReference type="InterPro" id="IPR004838">
    <property type="entry name" value="NHTrfase_class1_PyrdxlP-BS"/>
</dbReference>
<feature type="domain" description="Aminotransferase class I/classII large" evidence="10">
    <location>
        <begin position="25"/>
        <end position="364"/>
    </location>
</feature>
<dbReference type="AlphaFoldDB" id="A0A7W2AIV1"/>
<dbReference type="GO" id="GO:0009236">
    <property type="term" value="P:cobalamin biosynthetic process"/>
    <property type="evidence" value="ECO:0007669"/>
    <property type="project" value="UniProtKB-UniPathway"/>
</dbReference>
<evidence type="ECO:0000256" key="8">
    <source>
        <dbReference type="ARBA" id="ARBA00029996"/>
    </source>
</evidence>
<dbReference type="GO" id="GO:0048472">
    <property type="term" value="F:threonine-phosphate decarboxylase activity"/>
    <property type="evidence" value="ECO:0007669"/>
    <property type="project" value="UniProtKB-EC"/>
</dbReference>
<dbReference type="Gene3D" id="3.40.640.10">
    <property type="entry name" value="Type I PLP-dependent aspartate aminotransferase-like (Major domain)"/>
    <property type="match status" value="1"/>
</dbReference>